<proteinExistence type="predicted"/>
<evidence type="ECO:0000256" key="1">
    <source>
        <dbReference type="SAM" id="Phobius"/>
    </source>
</evidence>
<sequence>MAARAVLQDEVQEMFRRHPGRIGFSGARTRLELGTLALSQGLYARRTAMEDKPPAENPGRILATVLAICLIIIALFFIGFRYSQPDQGALIVPGAVQGSK</sequence>
<protein>
    <submittedName>
        <fullName evidence="2">Uncharacterized protein</fullName>
    </submittedName>
</protein>
<gene>
    <name evidence="2" type="ORF">RFM68_28840</name>
</gene>
<keyword evidence="1" id="KW-0812">Transmembrane</keyword>
<dbReference type="EMBL" id="JAVIJF010000027">
    <property type="protein sequence ID" value="MDX8528492.1"/>
    <property type="molecule type" value="Genomic_DNA"/>
</dbReference>
<accession>A0ABU4ZVQ7</accession>
<dbReference type="RefSeq" id="WP_320236409.1">
    <property type="nucleotide sequence ID" value="NZ_JAVIJF010000027.1"/>
</dbReference>
<organism evidence="2 3">
    <name type="scientific">Mesorhizobium montanum</name>
    <dbReference type="NCBI Taxonomy" id="3072323"/>
    <lineage>
        <taxon>Bacteria</taxon>
        <taxon>Pseudomonadati</taxon>
        <taxon>Pseudomonadota</taxon>
        <taxon>Alphaproteobacteria</taxon>
        <taxon>Hyphomicrobiales</taxon>
        <taxon>Phyllobacteriaceae</taxon>
        <taxon>Mesorhizobium</taxon>
    </lineage>
</organism>
<evidence type="ECO:0000313" key="3">
    <source>
        <dbReference type="Proteomes" id="UP001276840"/>
    </source>
</evidence>
<evidence type="ECO:0000313" key="2">
    <source>
        <dbReference type="EMBL" id="MDX8528492.1"/>
    </source>
</evidence>
<keyword evidence="1" id="KW-1133">Transmembrane helix</keyword>
<reference evidence="2 3" key="1">
    <citation type="submission" date="2023-08" db="EMBL/GenBank/DDBJ databases">
        <title>Implementing the SeqCode for naming new Mesorhizobium species isolated from Vachellia karroo root nodules.</title>
        <authorList>
            <person name="Van Lill M."/>
        </authorList>
    </citation>
    <scope>NUCLEOTIDE SEQUENCE [LARGE SCALE GENOMIC DNA]</scope>
    <source>
        <strain evidence="2 3">MSK 1335</strain>
    </source>
</reference>
<feature type="transmembrane region" description="Helical" evidence="1">
    <location>
        <begin position="61"/>
        <end position="80"/>
    </location>
</feature>
<keyword evidence="1" id="KW-0472">Membrane</keyword>
<comment type="caution">
    <text evidence="2">The sequence shown here is derived from an EMBL/GenBank/DDBJ whole genome shotgun (WGS) entry which is preliminary data.</text>
</comment>
<keyword evidence="3" id="KW-1185">Reference proteome</keyword>
<dbReference type="Proteomes" id="UP001276840">
    <property type="component" value="Unassembled WGS sequence"/>
</dbReference>
<name>A0ABU4ZVQ7_9HYPH</name>